<evidence type="ECO:0000313" key="1">
    <source>
        <dbReference type="EMBL" id="MDP7739191.1"/>
    </source>
</evidence>
<gene>
    <name evidence="1" type="ORF">QXL92_31145</name>
</gene>
<dbReference type="EMBL" id="JAUFSA010000004">
    <property type="protein sequence ID" value="MDP7739191.1"/>
    <property type="molecule type" value="Genomic_DNA"/>
</dbReference>
<accession>A0AAJ1W6X4</accession>
<evidence type="ECO:0000313" key="2">
    <source>
        <dbReference type="Proteomes" id="UP001229081"/>
    </source>
</evidence>
<proteinExistence type="predicted"/>
<reference evidence="1" key="1">
    <citation type="submission" date="2023-06" db="EMBL/GenBank/DDBJ databases">
        <title>Identification of two novel mycobacterium reveal diversities and complexities of Mycobacterium gordonae clade.</title>
        <authorList>
            <person name="Matsumoto Y."/>
            <person name="Nakamura S."/>
            <person name="Motooka D."/>
            <person name="Fukushima K."/>
        </authorList>
    </citation>
    <scope>NUCLEOTIDE SEQUENCE</scope>
    <source>
        <strain evidence="1">TY812</strain>
    </source>
</reference>
<name>A0AAJ1W6X4_9MYCO</name>
<protein>
    <submittedName>
        <fullName evidence="1">Uncharacterized protein</fullName>
    </submittedName>
</protein>
<dbReference type="Proteomes" id="UP001229081">
    <property type="component" value="Unassembled WGS sequence"/>
</dbReference>
<dbReference type="AlphaFoldDB" id="A0AAJ1W6X4"/>
<organism evidence="1 2">
    <name type="scientific">Mycobacterium paragordonae</name>
    <dbReference type="NCBI Taxonomy" id="1389713"/>
    <lineage>
        <taxon>Bacteria</taxon>
        <taxon>Bacillati</taxon>
        <taxon>Actinomycetota</taxon>
        <taxon>Actinomycetes</taxon>
        <taxon>Mycobacteriales</taxon>
        <taxon>Mycobacteriaceae</taxon>
        <taxon>Mycobacterium</taxon>
    </lineage>
</organism>
<comment type="caution">
    <text evidence="1">The sequence shown here is derived from an EMBL/GenBank/DDBJ whole genome shotgun (WGS) entry which is preliminary data.</text>
</comment>
<sequence length="137" mass="15081">MANYYGRGRTNVFAVKDVQALRNALECHDFEVEERSPGCVAIFAADADGLGDWSRWIDGDDGEGEEFFVPEMIAAHLQPDQVAVFVHAGSEKLRYVTGYSIAVDSDGRRIRLDLDEIIRVAAEVFAVPAGSISAPRY</sequence>
<dbReference type="RefSeq" id="WP_133437093.1">
    <property type="nucleotide sequence ID" value="NZ_JAUFSA010000004.1"/>
</dbReference>